<dbReference type="NCBIfam" id="TIGR01331">
    <property type="entry name" value="bisphos_cysQ"/>
    <property type="match status" value="1"/>
</dbReference>
<evidence type="ECO:0000256" key="17">
    <source>
        <dbReference type="PIRSR" id="PIRSR600760-2"/>
    </source>
</evidence>
<dbReference type="GO" id="GO:0000287">
    <property type="term" value="F:magnesium ion binding"/>
    <property type="evidence" value="ECO:0007669"/>
    <property type="project" value="InterPro"/>
</dbReference>
<dbReference type="Proteomes" id="UP000232323">
    <property type="component" value="Unassembled WGS sequence"/>
</dbReference>
<dbReference type="CDD" id="cd01638">
    <property type="entry name" value="CysQ"/>
    <property type="match status" value="1"/>
</dbReference>
<sequence>MGAGLSFPSSESPECIFELKISASIPVERVIAIAQTAGNAILDIYNSEASKWEVELKSDQSPLTKADRVANHLICHELHSMSPHIPIISEENAIMPYDIRKGYEYYWCVDPLDGTKEFLKRNGEFTVNIALMFRGNPVFGVVHVPCTGKTYWAVKDKGAWKRHGTGPGAPQERLQAASFGLKDPGLVIVGSSSHPSKATEELIELFNKPELMQIGSSLKLLMVAEGSAHIYPRLVPCCEWDTAAADIIVREAGGVVLQAGLCDGEGNGIGEDWKTVLPKELPLEYNKENLLNPFFVVFGQRRLETTDDAKDPVTSAWNLISGGLSATK</sequence>
<accession>A0A250WUH9</accession>
<evidence type="ECO:0000256" key="14">
    <source>
        <dbReference type="ARBA" id="ARBA00044519"/>
    </source>
</evidence>
<dbReference type="EC" id="3.1.3.57" evidence="14"/>
<dbReference type="InterPro" id="IPR020550">
    <property type="entry name" value="Inositol_monophosphatase_CS"/>
</dbReference>
<comment type="caution">
    <text evidence="18">The sequence shown here is derived from an EMBL/GenBank/DDBJ whole genome shotgun (WGS) entry which is preliminary data.</text>
</comment>
<dbReference type="InterPro" id="IPR006240">
    <property type="entry name" value="CysQ"/>
</dbReference>
<evidence type="ECO:0000256" key="8">
    <source>
        <dbReference type="ARBA" id="ARBA00022842"/>
    </source>
</evidence>
<feature type="binding site" evidence="17">
    <location>
        <position position="241"/>
    </location>
    <ligand>
        <name>Mg(2+)</name>
        <dbReference type="ChEBI" id="CHEBI:18420"/>
        <label>1</label>
        <note>catalytic</note>
    </ligand>
</feature>
<dbReference type="Pfam" id="PF00459">
    <property type="entry name" value="Inositol_P"/>
    <property type="match status" value="1"/>
</dbReference>
<dbReference type="GO" id="GO:0004441">
    <property type="term" value="F:inositol-1,4-bisphosphate 1-phosphatase activity"/>
    <property type="evidence" value="ECO:0007669"/>
    <property type="project" value="UniProtKB-EC"/>
</dbReference>
<evidence type="ECO:0000256" key="15">
    <source>
        <dbReference type="ARBA" id="ARBA00044544"/>
    </source>
</evidence>
<comment type="similarity">
    <text evidence="1">Belongs to the inositol monophosphatase superfamily. CysQ family.</text>
</comment>
<keyword evidence="5" id="KW-0452">Lithium</keyword>
<evidence type="ECO:0000256" key="10">
    <source>
        <dbReference type="ARBA" id="ARBA00040342"/>
    </source>
</evidence>
<keyword evidence="3" id="KW-1003">Cell membrane</keyword>
<name>A0A250WUH9_9CHLO</name>
<organism evidence="18 19">
    <name type="scientific">Chlamydomonas eustigma</name>
    <dbReference type="NCBI Taxonomy" id="1157962"/>
    <lineage>
        <taxon>Eukaryota</taxon>
        <taxon>Viridiplantae</taxon>
        <taxon>Chlorophyta</taxon>
        <taxon>core chlorophytes</taxon>
        <taxon>Chlorophyceae</taxon>
        <taxon>CS clade</taxon>
        <taxon>Chlamydomonadales</taxon>
        <taxon>Chlamydomonadaceae</taxon>
        <taxon>Chlamydomonas</taxon>
    </lineage>
</organism>
<dbReference type="GO" id="GO:0008441">
    <property type="term" value="F:3'(2'),5'-bisphosphate nucleotidase activity"/>
    <property type="evidence" value="ECO:0007669"/>
    <property type="project" value="UniProtKB-EC"/>
</dbReference>
<dbReference type="PROSITE" id="PS00630">
    <property type="entry name" value="IMP_2"/>
    <property type="match status" value="1"/>
</dbReference>
<dbReference type="EMBL" id="BEGY01000007">
    <property type="protein sequence ID" value="GAX74478.1"/>
    <property type="molecule type" value="Genomic_DNA"/>
</dbReference>
<evidence type="ECO:0000256" key="5">
    <source>
        <dbReference type="ARBA" id="ARBA00022671"/>
    </source>
</evidence>
<keyword evidence="4" id="KW-0997">Cell inner membrane</keyword>
<dbReference type="Gene3D" id="3.40.190.80">
    <property type="match status" value="1"/>
</dbReference>
<evidence type="ECO:0000256" key="2">
    <source>
        <dbReference type="ARBA" id="ARBA00012633"/>
    </source>
</evidence>
<keyword evidence="8 17" id="KW-0460">Magnesium</keyword>
<evidence type="ECO:0000256" key="1">
    <source>
        <dbReference type="ARBA" id="ARBA00005289"/>
    </source>
</evidence>
<feature type="binding site" evidence="17">
    <location>
        <position position="112"/>
    </location>
    <ligand>
        <name>Mg(2+)</name>
        <dbReference type="ChEBI" id="CHEBI:18420"/>
        <label>1</label>
        <note>catalytic</note>
    </ligand>
</feature>
<feature type="binding site" evidence="17">
    <location>
        <position position="90"/>
    </location>
    <ligand>
        <name>Mg(2+)</name>
        <dbReference type="ChEBI" id="CHEBI:18420"/>
        <label>2</label>
    </ligand>
</feature>
<evidence type="ECO:0000256" key="3">
    <source>
        <dbReference type="ARBA" id="ARBA00022475"/>
    </source>
</evidence>
<dbReference type="GO" id="GO:0006790">
    <property type="term" value="P:sulfur compound metabolic process"/>
    <property type="evidence" value="ECO:0007669"/>
    <property type="project" value="InterPro"/>
</dbReference>
<dbReference type="InterPro" id="IPR020583">
    <property type="entry name" value="Inositol_monoP_metal-BS"/>
</dbReference>
<feature type="binding site" evidence="17">
    <location>
        <position position="110"/>
    </location>
    <ligand>
        <name>Mg(2+)</name>
        <dbReference type="ChEBI" id="CHEBI:18420"/>
        <label>1</label>
        <note>catalytic</note>
    </ligand>
</feature>
<evidence type="ECO:0000256" key="16">
    <source>
        <dbReference type="ARBA" id="ARBA00044554"/>
    </source>
</evidence>
<dbReference type="PANTHER" id="PTHR43028">
    <property type="entry name" value="3'(2'),5'-BISPHOSPHATE NUCLEOTIDASE 1"/>
    <property type="match status" value="1"/>
</dbReference>
<evidence type="ECO:0000256" key="4">
    <source>
        <dbReference type="ARBA" id="ARBA00022519"/>
    </source>
</evidence>
<feature type="binding site" evidence="17">
    <location>
        <position position="113"/>
    </location>
    <ligand>
        <name>Mg(2+)</name>
        <dbReference type="ChEBI" id="CHEBI:18420"/>
        <label>1</label>
        <note>catalytic</note>
    </ligand>
</feature>
<dbReference type="Gene3D" id="3.30.540.10">
    <property type="entry name" value="Fructose-1,6-Bisphosphatase, subunit A, domain 1"/>
    <property type="match status" value="1"/>
</dbReference>
<comment type="catalytic activity">
    <reaction evidence="12">
        <text>1D-myo-inositol 1,3,4-trisphosphate + H2O = 1D-myo-inositol 3,4-bisphosphate + phosphate</text>
        <dbReference type="Rhea" id="RHEA:70319"/>
        <dbReference type="ChEBI" id="CHEBI:15377"/>
        <dbReference type="ChEBI" id="CHEBI:43474"/>
        <dbReference type="ChEBI" id="CHEBI:58414"/>
        <dbReference type="ChEBI" id="CHEBI:83241"/>
    </reaction>
    <physiologicalReaction direction="left-to-right" evidence="12">
        <dbReference type="Rhea" id="RHEA:70320"/>
    </physiologicalReaction>
</comment>
<evidence type="ECO:0000256" key="9">
    <source>
        <dbReference type="ARBA" id="ARBA00023136"/>
    </source>
</evidence>
<evidence type="ECO:0000256" key="7">
    <source>
        <dbReference type="ARBA" id="ARBA00022801"/>
    </source>
</evidence>
<protein>
    <recommendedName>
        <fullName evidence="10">3'(2'),5'-bisphosphate nucleotidase 1</fullName>
        <ecNumber evidence="14">3.1.3.57</ecNumber>
        <ecNumber evidence="2">3.1.3.7</ecNumber>
    </recommendedName>
    <alternativeName>
        <fullName evidence="15">3'-phosphoadenosine 5'-phosphate phosphatase</fullName>
    </alternativeName>
    <alternativeName>
        <fullName evidence="11">Bisphosphate 3'-nucleotidase 1</fullName>
    </alternativeName>
    <alternativeName>
        <fullName evidence="16">Inositol-polyphosphate 1-phosphatase</fullName>
    </alternativeName>
</protein>
<dbReference type="EC" id="3.1.3.7" evidence="2"/>
<dbReference type="GO" id="GO:0046854">
    <property type="term" value="P:phosphatidylinositol phosphate biosynthetic process"/>
    <property type="evidence" value="ECO:0007669"/>
    <property type="project" value="InterPro"/>
</dbReference>
<comment type="cofactor">
    <cofactor evidence="17">
        <name>Mg(2+)</name>
        <dbReference type="ChEBI" id="CHEBI:18420"/>
    </cofactor>
</comment>
<dbReference type="HAMAP" id="MF_02095">
    <property type="entry name" value="CysQ"/>
    <property type="match status" value="1"/>
</dbReference>
<comment type="catalytic activity">
    <reaction evidence="13">
        <text>1D-myo-inositol 1,4-bisphosphate + H2O = 1D-myo-inositol 4-phosphate + phosphate</text>
        <dbReference type="Rhea" id="RHEA:15553"/>
        <dbReference type="ChEBI" id="CHEBI:15377"/>
        <dbReference type="ChEBI" id="CHEBI:43474"/>
        <dbReference type="ChEBI" id="CHEBI:58282"/>
        <dbReference type="ChEBI" id="CHEBI:58469"/>
        <dbReference type="EC" id="3.1.3.57"/>
    </reaction>
    <physiologicalReaction direction="left-to-right" evidence="13">
        <dbReference type="Rhea" id="RHEA:15554"/>
    </physiologicalReaction>
</comment>
<evidence type="ECO:0000256" key="12">
    <source>
        <dbReference type="ARBA" id="ARBA00044465"/>
    </source>
</evidence>
<keyword evidence="7" id="KW-0378">Hydrolase</keyword>
<dbReference type="STRING" id="1157962.A0A250WUH9"/>
<reference evidence="18 19" key="1">
    <citation type="submission" date="2017-08" db="EMBL/GenBank/DDBJ databases">
        <title>Acidophilic green algal genome provides insights into adaptation to an acidic environment.</title>
        <authorList>
            <person name="Hirooka S."/>
            <person name="Hirose Y."/>
            <person name="Kanesaki Y."/>
            <person name="Higuchi S."/>
            <person name="Fujiwara T."/>
            <person name="Onuma R."/>
            <person name="Era A."/>
            <person name="Ohbayashi R."/>
            <person name="Uzuka A."/>
            <person name="Nozaki H."/>
            <person name="Yoshikawa H."/>
            <person name="Miyagishima S.Y."/>
        </authorList>
    </citation>
    <scope>NUCLEOTIDE SEQUENCE [LARGE SCALE GENOMIC DNA]</scope>
    <source>
        <strain evidence="18 19">NIES-2499</strain>
    </source>
</reference>
<dbReference type="PANTHER" id="PTHR43028:SF5">
    <property type="entry name" value="3'(2'),5'-BISPHOSPHATE NUCLEOTIDASE 1"/>
    <property type="match status" value="1"/>
</dbReference>
<gene>
    <name evidence="18" type="ORF">CEUSTIGMA_g1927.t1</name>
</gene>
<dbReference type="SUPFAM" id="SSF56655">
    <property type="entry name" value="Carbohydrate phosphatase"/>
    <property type="match status" value="1"/>
</dbReference>
<dbReference type="PROSITE" id="PS00629">
    <property type="entry name" value="IMP_1"/>
    <property type="match status" value="1"/>
</dbReference>
<evidence type="ECO:0000313" key="18">
    <source>
        <dbReference type="EMBL" id="GAX74478.1"/>
    </source>
</evidence>
<evidence type="ECO:0000256" key="6">
    <source>
        <dbReference type="ARBA" id="ARBA00022723"/>
    </source>
</evidence>
<keyword evidence="19" id="KW-1185">Reference proteome</keyword>
<dbReference type="InterPro" id="IPR050725">
    <property type="entry name" value="CysQ/Inositol_MonoPase"/>
</dbReference>
<keyword evidence="6 17" id="KW-0479">Metal-binding</keyword>
<proteinExistence type="inferred from homology"/>
<dbReference type="OrthoDB" id="10254945at2759"/>
<dbReference type="AlphaFoldDB" id="A0A250WUH9"/>
<dbReference type="PRINTS" id="PR00377">
    <property type="entry name" value="IMPHPHTASES"/>
</dbReference>
<evidence type="ECO:0000256" key="13">
    <source>
        <dbReference type="ARBA" id="ARBA00044478"/>
    </source>
</evidence>
<evidence type="ECO:0000313" key="19">
    <source>
        <dbReference type="Proteomes" id="UP000232323"/>
    </source>
</evidence>
<dbReference type="InterPro" id="IPR000760">
    <property type="entry name" value="Inositol_monophosphatase-like"/>
</dbReference>
<evidence type="ECO:0000256" key="11">
    <source>
        <dbReference type="ARBA" id="ARBA00041815"/>
    </source>
</evidence>
<keyword evidence="9" id="KW-0472">Membrane</keyword>